<proteinExistence type="predicted"/>
<evidence type="ECO:0000256" key="5">
    <source>
        <dbReference type="ARBA" id="ARBA00022777"/>
    </source>
</evidence>
<comment type="catalytic activity">
    <reaction evidence="7">
        <text>L-threonyl-[protein] + ATP = O-phospho-L-threonyl-[protein] + ADP + H(+)</text>
        <dbReference type="Rhea" id="RHEA:46608"/>
        <dbReference type="Rhea" id="RHEA-COMP:11060"/>
        <dbReference type="Rhea" id="RHEA-COMP:11605"/>
        <dbReference type="ChEBI" id="CHEBI:15378"/>
        <dbReference type="ChEBI" id="CHEBI:30013"/>
        <dbReference type="ChEBI" id="CHEBI:30616"/>
        <dbReference type="ChEBI" id="CHEBI:61977"/>
        <dbReference type="ChEBI" id="CHEBI:456216"/>
        <dbReference type="EC" id="2.7.11.1"/>
    </reaction>
</comment>
<dbReference type="Gene3D" id="1.25.10.10">
    <property type="entry name" value="Leucine-rich Repeat Variant"/>
    <property type="match status" value="2"/>
</dbReference>
<dbReference type="InterPro" id="IPR016024">
    <property type="entry name" value="ARM-type_fold"/>
</dbReference>
<dbReference type="GO" id="GO:0004674">
    <property type="term" value="F:protein serine/threonine kinase activity"/>
    <property type="evidence" value="ECO:0007669"/>
    <property type="project" value="UniProtKB-KW"/>
</dbReference>
<dbReference type="EMBL" id="WNYA01001142">
    <property type="protein sequence ID" value="KAG8546311.1"/>
    <property type="molecule type" value="Genomic_DNA"/>
</dbReference>
<dbReference type="GO" id="GO:0005524">
    <property type="term" value="F:ATP binding"/>
    <property type="evidence" value="ECO:0007669"/>
    <property type="project" value="UniProtKB-KW"/>
</dbReference>
<evidence type="ECO:0000256" key="3">
    <source>
        <dbReference type="ARBA" id="ARBA00022679"/>
    </source>
</evidence>
<evidence type="ECO:0000256" key="7">
    <source>
        <dbReference type="ARBA" id="ARBA00047899"/>
    </source>
</evidence>
<reference evidence="9" key="1">
    <citation type="thesis" date="2020" institute="ProQuest LLC" country="789 East Eisenhower Parkway, Ann Arbor, MI, USA">
        <title>Comparative Genomics and Chromosome Evolution.</title>
        <authorList>
            <person name="Mudd A.B."/>
        </authorList>
    </citation>
    <scope>NUCLEOTIDE SEQUENCE</scope>
    <source>
        <strain evidence="9">237g6f4</strain>
        <tissue evidence="9">Blood</tissue>
    </source>
</reference>
<keyword evidence="4" id="KW-0547">Nucleotide-binding</keyword>
<dbReference type="PANTHER" id="PTHR22983">
    <property type="entry name" value="PROTEIN KINASE RELATED"/>
    <property type="match status" value="1"/>
</dbReference>
<organism evidence="9 10">
    <name type="scientific">Engystomops pustulosus</name>
    <name type="common">Tungara frog</name>
    <name type="synonym">Physalaemus pustulosus</name>
    <dbReference type="NCBI Taxonomy" id="76066"/>
    <lineage>
        <taxon>Eukaryota</taxon>
        <taxon>Metazoa</taxon>
        <taxon>Chordata</taxon>
        <taxon>Craniata</taxon>
        <taxon>Vertebrata</taxon>
        <taxon>Euteleostomi</taxon>
        <taxon>Amphibia</taxon>
        <taxon>Batrachia</taxon>
        <taxon>Anura</taxon>
        <taxon>Neobatrachia</taxon>
        <taxon>Hyloidea</taxon>
        <taxon>Leptodactylidae</taxon>
        <taxon>Leiuperinae</taxon>
        <taxon>Engystomops</taxon>
    </lineage>
</organism>
<keyword evidence="3" id="KW-0808">Transferase</keyword>
<evidence type="ECO:0000256" key="6">
    <source>
        <dbReference type="ARBA" id="ARBA00022840"/>
    </source>
</evidence>
<dbReference type="PANTHER" id="PTHR22983:SF6">
    <property type="entry name" value="SERINE_THREONINE-PROTEIN KINASE 36"/>
    <property type="match status" value="1"/>
</dbReference>
<gene>
    <name evidence="9" type="ORF">GDO81_019247</name>
</gene>
<dbReference type="SUPFAM" id="SSF48371">
    <property type="entry name" value="ARM repeat"/>
    <property type="match status" value="1"/>
</dbReference>
<keyword evidence="6" id="KW-0067">ATP-binding</keyword>
<protein>
    <recommendedName>
        <fullName evidence="1">non-specific serine/threonine protein kinase</fullName>
        <ecNumber evidence="1">2.7.11.1</ecNumber>
    </recommendedName>
</protein>
<evidence type="ECO:0000256" key="4">
    <source>
        <dbReference type="ARBA" id="ARBA00022741"/>
    </source>
</evidence>
<keyword evidence="2" id="KW-0723">Serine/threonine-protein kinase</keyword>
<dbReference type="EC" id="2.7.11.1" evidence="1"/>
<keyword evidence="10" id="KW-1185">Reference proteome</keyword>
<evidence type="ECO:0000256" key="2">
    <source>
        <dbReference type="ARBA" id="ARBA00022527"/>
    </source>
</evidence>
<evidence type="ECO:0000313" key="10">
    <source>
        <dbReference type="Proteomes" id="UP000824782"/>
    </source>
</evidence>
<evidence type="ECO:0000256" key="1">
    <source>
        <dbReference type="ARBA" id="ARBA00012513"/>
    </source>
</evidence>
<keyword evidence="5" id="KW-0418">Kinase</keyword>
<dbReference type="AlphaFoldDB" id="A0AAV6ZBC3"/>
<accession>A0AAV6ZBC3</accession>
<dbReference type="GO" id="GO:0007224">
    <property type="term" value="P:smoothened signaling pathway"/>
    <property type="evidence" value="ECO:0007669"/>
    <property type="project" value="TreeGrafter"/>
</dbReference>
<sequence>MAPVSSPITLGGKAPRSLLALPTCRKGAPWPAPHAVVMAPVSSTLIPCINVLLWLSSPLLCVICLFVTPACEVWAPAPGEGLHLALCGDHDLLQGEVHLWDVIQVQAAELSLFILSLLVLRLQSLPDELLAQSAALCHLLCCDVPSLVMAASILVVSLHDWGEPIALSQDDVVSAVRTSLSRPPQMLCSAPMSSGLYDWTFHLLLQQLTQDSRLFPAVAGESALLWQSVCILLRFSSIRAPLEGDTPREDEIQKPQWKLLSARGLVTFLHLALITSVQDPNHFVGLIGSPGSPVVASLTRLLRPGFLDHVIAVCQVSGWNVPQTLSEVVNLVCQLLCIPLSLEISGDTLDGILQALRQEEVVTSLLQACGLLLEGQMETPLCLLGRLVLMKDEFLSQFSSKASSSDDVVSWLKRAVWSGPDSVVIELLTLLSHLIRASSTNSSLVQKILGDWNQLLLQHLQSPDAEMRSAACSLAGNLSRLGQWLSVPVVENLVACLSHPDNRVRKSAAFAVGNCIFHKSCTGDDARWVSFAASQLLMLLRDPQAKTRVHAATALGNLETLFSDGDDQLMEMSQALLHAALTDHEEPVRLASVIALRSLIGIPNICQQLHSLNARERLSASLTEEKRLSSPLVHHSHRLLQQLTPGSS</sequence>
<comment type="caution">
    <text evidence="9">The sequence shown here is derived from an EMBL/GenBank/DDBJ whole genome shotgun (WGS) entry which is preliminary data.</text>
</comment>
<dbReference type="GO" id="GO:0005737">
    <property type="term" value="C:cytoplasm"/>
    <property type="evidence" value="ECO:0007669"/>
    <property type="project" value="TreeGrafter"/>
</dbReference>
<evidence type="ECO:0000313" key="9">
    <source>
        <dbReference type="EMBL" id="KAG8546311.1"/>
    </source>
</evidence>
<dbReference type="InterPro" id="IPR011989">
    <property type="entry name" value="ARM-like"/>
</dbReference>
<name>A0AAV6ZBC3_ENGPU</name>
<comment type="catalytic activity">
    <reaction evidence="8">
        <text>L-seryl-[protein] + ATP = O-phospho-L-seryl-[protein] + ADP + H(+)</text>
        <dbReference type="Rhea" id="RHEA:17989"/>
        <dbReference type="Rhea" id="RHEA-COMP:9863"/>
        <dbReference type="Rhea" id="RHEA-COMP:11604"/>
        <dbReference type="ChEBI" id="CHEBI:15378"/>
        <dbReference type="ChEBI" id="CHEBI:29999"/>
        <dbReference type="ChEBI" id="CHEBI:30616"/>
        <dbReference type="ChEBI" id="CHEBI:83421"/>
        <dbReference type="ChEBI" id="CHEBI:456216"/>
        <dbReference type="EC" id="2.7.11.1"/>
    </reaction>
</comment>
<evidence type="ECO:0000256" key="8">
    <source>
        <dbReference type="ARBA" id="ARBA00048679"/>
    </source>
</evidence>
<dbReference type="Proteomes" id="UP000824782">
    <property type="component" value="Unassembled WGS sequence"/>
</dbReference>